<evidence type="ECO:0000256" key="1">
    <source>
        <dbReference type="SAM" id="MobiDB-lite"/>
    </source>
</evidence>
<evidence type="ECO:0000313" key="2">
    <source>
        <dbReference type="EMBL" id="KAK7878174.1"/>
    </source>
</evidence>
<feature type="region of interest" description="Disordered" evidence="1">
    <location>
        <begin position="28"/>
        <end position="55"/>
    </location>
</feature>
<dbReference type="EMBL" id="JBBPFD010000579">
    <property type="protein sequence ID" value="KAK7878174.1"/>
    <property type="molecule type" value="Genomic_DNA"/>
</dbReference>
<feature type="non-terminal residue" evidence="2">
    <location>
        <position position="55"/>
    </location>
</feature>
<proteinExistence type="predicted"/>
<comment type="caution">
    <text evidence="2">The sequence shown here is derived from an EMBL/GenBank/DDBJ whole genome shotgun (WGS) entry which is preliminary data.</text>
</comment>
<dbReference type="AlphaFoldDB" id="A0AAW0MGJ1"/>
<evidence type="ECO:0000313" key="3">
    <source>
        <dbReference type="Proteomes" id="UP001460270"/>
    </source>
</evidence>
<accession>A0AAW0MGJ1</accession>
<gene>
    <name evidence="2" type="ORF">WMY93_034388</name>
</gene>
<sequence>MAAVAGGQPAVIRPRMELKVWAEESLVPPSAAESGWITTPPSEDEQKDTNIKHST</sequence>
<dbReference type="Proteomes" id="UP001460270">
    <property type="component" value="Unassembled WGS sequence"/>
</dbReference>
<name>A0AAW0MGJ1_9GOBI</name>
<protein>
    <submittedName>
        <fullName evidence="2">Uncharacterized protein</fullName>
    </submittedName>
</protein>
<reference evidence="3" key="1">
    <citation type="submission" date="2024-04" db="EMBL/GenBank/DDBJ databases">
        <title>Salinicola lusitanus LLJ914,a marine bacterium isolated from the Okinawa Trough.</title>
        <authorList>
            <person name="Li J."/>
        </authorList>
    </citation>
    <scope>NUCLEOTIDE SEQUENCE [LARGE SCALE GENOMIC DNA]</scope>
</reference>
<keyword evidence="3" id="KW-1185">Reference proteome</keyword>
<organism evidence="2 3">
    <name type="scientific">Mugilogobius chulae</name>
    <name type="common">yellowstripe goby</name>
    <dbReference type="NCBI Taxonomy" id="88201"/>
    <lineage>
        <taxon>Eukaryota</taxon>
        <taxon>Metazoa</taxon>
        <taxon>Chordata</taxon>
        <taxon>Craniata</taxon>
        <taxon>Vertebrata</taxon>
        <taxon>Euteleostomi</taxon>
        <taxon>Actinopterygii</taxon>
        <taxon>Neopterygii</taxon>
        <taxon>Teleostei</taxon>
        <taxon>Neoteleostei</taxon>
        <taxon>Acanthomorphata</taxon>
        <taxon>Gobiaria</taxon>
        <taxon>Gobiiformes</taxon>
        <taxon>Gobioidei</taxon>
        <taxon>Gobiidae</taxon>
        <taxon>Gobionellinae</taxon>
        <taxon>Mugilogobius</taxon>
    </lineage>
</organism>